<dbReference type="EMBL" id="GBXM01079347">
    <property type="protein sequence ID" value="JAH29230.1"/>
    <property type="molecule type" value="Transcribed_RNA"/>
</dbReference>
<reference evidence="2" key="1">
    <citation type="submission" date="2014-11" db="EMBL/GenBank/DDBJ databases">
        <authorList>
            <person name="Amaro Gonzalez C."/>
        </authorList>
    </citation>
    <scope>NUCLEOTIDE SEQUENCE</scope>
</reference>
<sequence>MTLLYKPHHPLSTQPPSNSVQTDPLCIALGPSSQISLDDQDMTGSLSHRSPLCSPQTDGGIDSLCWGPV</sequence>
<proteinExistence type="predicted"/>
<feature type="region of interest" description="Disordered" evidence="1">
    <location>
        <begin position="1"/>
        <end position="24"/>
    </location>
</feature>
<protein>
    <submittedName>
        <fullName evidence="2">Uncharacterized protein</fullName>
    </submittedName>
</protein>
<organism evidence="2">
    <name type="scientific">Anguilla anguilla</name>
    <name type="common">European freshwater eel</name>
    <name type="synonym">Muraena anguilla</name>
    <dbReference type="NCBI Taxonomy" id="7936"/>
    <lineage>
        <taxon>Eukaryota</taxon>
        <taxon>Metazoa</taxon>
        <taxon>Chordata</taxon>
        <taxon>Craniata</taxon>
        <taxon>Vertebrata</taxon>
        <taxon>Euteleostomi</taxon>
        <taxon>Actinopterygii</taxon>
        <taxon>Neopterygii</taxon>
        <taxon>Teleostei</taxon>
        <taxon>Anguilliformes</taxon>
        <taxon>Anguillidae</taxon>
        <taxon>Anguilla</taxon>
    </lineage>
</organism>
<name>A0A0E9RLC0_ANGAN</name>
<evidence type="ECO:0000313" key="2">
    <source>
        <dbReference type="EMBL" id="JAH29230.1"/>
    </source>
</evidence>
<feature type="compositionally biased region" description="Polar residues" evidence="1">
    <location>
        <begin position="37"/>
        <end position="57"/>
    </location>
</feature>
<accession>A0A0E9RLC0</accession>
<feature type="region of interest" description="Disordered" evidence="1">
    <location>
        <begin position="37"/>
        <end position="61"/>
    </location>
</feature>
<reference evidence="2" key="2">
    <citation type="journal article" date="2015" name="Fish Shellfish Immunol.">
        <title>Early steps in the European eel (Anguilla anguilla)-Vibrio vulnificus interaction in the gills: Role of the RtxA13 toxin.</title>
        <authorList>
            <person name="Callol A."/>
            <person name="Pajuelo D."/>
            <person name="Ebbesson L."/>
            <person name="Teles M."/>
            <person name="MacKenzie S."/>
            <person name="Amaro C."/>
        </authorList>
    </citation>
    <scope>NUCLEOTIDE SEQUENCE</scope>
</reference>
<feature type="compositionally biased region" description="Polar residues" evidence="1">
    <location>
        <begin position="11"/>
        <end position="22"/>
    </location>
</feature>
<evidence type="ECO:0000256" key="1">
    <source>
        <dbReference type="SAM" id="MobiDB-lite"/>
    </source>
</evidence>
<dbReference type="AlphaFoldDB" id="A0A0E9RLC0"/>